<dbReference type="InterPro" id="IPR013783">
    <property type="entry name" value="Ig-like_fold"/>
</dbReference>
<evidence type="ECO:0000313" key="2">
    <source>
        <dbReference type="EMBL" id="MBC6995020.1"/>
    </source>
</evidence>
<dbReference type="Proteomes" id="UP000650081">
    <property type="component" value="Unassembled WGS sequence"/>
</dbReference>
<dbReference type="RefSeq" id="WP_187467074.1">
    <property type="nucleotide sequence ID" value="NZ_JACSIT010000115.1"/>
</dbReference>
<protein>
    <submittedName>
        <fullName evidence="2">T9SS type A sorting domain-containing protein</fullName>
    </submittedName>
</protein>
<keyword evidence="3" id="KW-1185">Reference proteome</keyword>
<dbReference type="InterPro" id="IPR019282">
    <property type="entry name" value="Glycoamylase-like_cons_dom"/>
</dbReference>
<organism evidence="2 3">
    <name type="scientific">Neolewinella lacunae</name>
    <dbReference type="NCBI Taxonomy" id="1517758"/>
    <lineage>
        <taxon>Bacteria</taxon>
        <taxon>Pseudomonadati</taxon>
        <taxon>Bacteroidota</taxon>
        <taxon>Saprospiria</taxon>
        <taxon>Saprospirales</taxon>
        <taxon>Lewinellaceae</taxon>
        <taxon>Neolewinella</taxon>
    </lineage>
</organism>
<dbReference type="Gene3D" id="2.60.40.10">
    <property type="entry name" value="Immunoglobulins"/>
    <property type="match status" value="1"/>
</dbReference>
<sequence length="620" mass="68671">MPTLLRNYLIGLLVLLAFPLAGQPGSVTGLSIRAYDHHVELNWDRHPDPSVQAVRVYRQMDGGAFVNVGTENNVTTRHINFLGDWDVTASYYLRPVGSGGQLGAPSDTVTATTFMMSDSALLDMVQEYTLRYFYEFGHPVSGLARERNTTSTVTSGGSGFGIMALIVGAERGFITYEEARERTTKIVDFLLTVPRFNGAFSHWMNGATGAVIPFSPRDDGGDLVETAFLIQGLLTARQYYTGDSPEEIALRDNITQIWEEVNWNWYRKQTGNVLYWHWSPNNGFAINLPLRGFNEVHIAYLLAIAAPRPAFDVPASLYHTGWAGGNYTTSLSYYGIPLLVGNNKGGPLFFSHYSYLGFDPRGIKDRYVNYFVRNTNHSLINYEHCVDNPYNRVGYGPEVWGITASDDPDGYLAHSPESPTLDNGTIAPTAALSSMPYTPVQSMAALKHFYRELGDKTWGPYGFYDAFNQGRNWYATSYLAIDQGPIICMIENHRSGLLWDLFMRNPEIAPALEAIGFEPDSSTVATAELPSFLGAAPRVFPNPAQESITLELALKQSTKITIRLIDLHGREVERLLAPTAFAAGSLSLPLHLRQRPISGYYLLKIESPGGTATLPLLVTD</sequence>
<comment type="caution">
    <text evidence="2">The sequence shown here is derived from an EMBL/GenBank/DDBJ whole genome shotgun (WGS) entry which is preliminary data.</text>
</comment>
<dbReference type="AlphaFoldDB" id="A0A923T7Y3"/>
<name>A0A923T7Y3_9BACT</name>
<dbReference type="NCBIfam" id="TIGR04183">
    <property type="entry name" value="Por_Secre_tail"/>
    <property type="match status" value="1"/>
</dbReference>
<proteinExistence type="predicted"/>
<evidence type="ECO:0000313" key="3">
    <source>
        <dbReference type="Proteomes" id="UP000650081"/>
    </source>
</evidence>
<feature type="domain" description="Glycoamylase-like" evidence="1">
    <location>
        <begin position="289"/>
        <end position="506"/>
    </location>
</feature>
<reference evidence="2" key="1">
    <citation type="submission" date="2020-08" db="EMBL/GenBank/DDBJ databases">
        <title>Lewinella bacteria from marine environments.</title>
        <authorList>
            <person name="Zhong Y."/>
        </authorList>
    </citation>
    <scope>NUCLEOTIDE SEQUENCE</scope>
    <source>
        <strain evidence="2">KCTC 42187</strain>
    </source>
</reference>
<dbReference type="Pfam" id="PF10091">
    <property type="entry name" value="Glycoamylase"/>
    <property type="match status" value="1"/>
</dbReference>
<dbReference type="EMBL" id="JACSIT010000115">
    <property type="protein sequence ID" value="MBC6995020.1"/>
    <property type="molecule type" value="Genomic_DNA"/>
</dbReference>
<evidence type="ECO:0000259" key="1">
    <source>
        <dbReference type="Pfam" id="PF10091"/>
    </source>
</evidence>
<dbReference type="InterPro" id="IPR026444">
    <property type="entry name" value="Secre_tail"/>
</dbReference>
<accession>A0A923T7Y3</accession>
<dbReference type="Gene3D" id="1.50.10.140">
    <property type="match status" value="1"/>
</dbReference>
<gene>
    <name evidence="2" type="ORF">H9S92_12645</name>
</gene>